<evidence type="ECO:0000256" key="1">
    <source>
        <dbReference type="ARBA" id="ARBA00009339"/>
    </source>
</evidence>
<dbReference type="EMBL" id="LT671858">
    <property type="protein sequence ID" value="SIM87883.1"/>
    <property type="molecule type" value="Genomic_DNA"/>
</dbReference>
<dbReference type="HAMAP" id="MF_00629">
    <property type="entry name" value="Ribosomal_eL39"/>
    <property type="match status" value="1"/>
</dbReference>
<dbReference type="GO" id="GO:0003735">
    <property type="term" value="F:structural constituent of ribosome"/>
    <property type="evidence" value="ECO:0007669"/>
    <property type="project" value="InterPro"/>
</dbReference>
<dbReference type="EMBL" id="LT719092">
    <property type="protein sequence ID" value="SJK85673.1"/>
    <property type="molecule type" value="Genomic_DNA"/>
</dbReference>
<evidence type="ECO:0000313" key="8">
    <source>
        <dbReference type="Proteomes" id="UP000187822"/>
    </source>
</evidence>
<evidence type="ECO:0000313" key="7">
    <source>
        <dbReference type="EMBL" id="SJK85673.1"/>
    </source>
</evidence>
<accession>A0A1N5WS11</accession>
<dbReference type="NCBIfam" id="NF002316">
    <property type="entry name" value="PRK01242.1"/>
    <property type="match status" value="1"/>
</dbReference>
<dbReference type="OrthoDB" id="65887at2157"/>
<dbReference type="PROSITE" id="PS00051">
    <property type="entry name" value="RIBOSOMAL_L39E"/>
    <property type="match status" value="1"/>
</dbReference>
<evidence type="ECO:0000256" key="2">
    <source>
        <dbReference type="ARBA" id="ARBA00022980"/>
    </source>
</evidence>
<keyword evidence="2 5" id="KW-0689">Ribosomal protein</keyword>
<dbReference type="GO" id="GO:0006412">
    <property type="term" value="P:translation"/>
    <property type="evidence" value="ECO:0007669"/>
    <property type="project" value="UniProtKB-UniRule"/>
</dbReference>
<reference evidence="7" key="2">
    <citation type="submission" date="2016-06" db="EMBL/GenBank/DDBJ databases">
        <authorList>
            <person name="Olsen C.W."/>
            <person name="Carey S."/>
            <person name="Hinshaw L."/>
            <person name="Karasin A.I."/>
        </authorList>
    </citation>
    <scope>NUCLEOTIDE SEQUENCE [LARGE SCALE GENOMIC DNA]</scope>
    <source>
        <strain evidence="7">PM4</strain>
    </source>
</reference>
<dbReference type="SUPFAM" id="SSF48662">
    <property type="entry name" value="Ribosomal protein L39e"/>
    <property type="match status" value="1"/>
</dbReference>
<dbReference type="Proteomes" id="UP000187822">
    <property type="component" value="Chromosome I"/>
</dbReference>
<dbReference type="Pfam" id="PF00832">
    <property type="entry name" value="Ribosomal_L39"/>
    <property type="match status" value="1"/>
</dbReference>
<dbReference type="FunFam" id="1.10.1620.10:FF:000001">
    <property type="entry name" value="60S ribosomal protein-like L39"/>
    <property type="match status" value="1"/>
</dbReference>
<dbReference type="AlphaFoldDB" id="A0A1N5WS11"/>
<keyword evidence="3 5" id="KW-0687">Ribonucleoprotein</keyword>
<evidence type="ECO:0000313" key="9">
    <source>
        <dbReference type="Proteomes" id="UP000195607"/>
    </source>
</evidence>
<dbReference type="GeneID" id="41589196"/>
<name>A0A1N5WS11_9ARCH</name>
<dbReference type="KEGG" id="cdiv:CPM_1898"/>
<dbReference type="InterPro" id="IPR000077">
    <property type="entry name" value="Ribosomal_eL39"/>
</dbReference>
<proteinExistence type="inferred from homology"/>
<gene>
    <name evidence="5" type="primary">rpl39e</name>
    <name evidence="7" type="ORF">CPM_1898</name>
    <name evidence="6" type="ORF">CSP5_1960</name>
</gene>
<dbReference type="STRING" id="1673428.CPM_1898"/>
<evidence type="ECO:0000256" key="4">
    <source>
        <dbReference type="ARBA" id="ARBA00035234"/>
    </source>
</evidence>
<keyword evidence="8" id="KW-1185">Reference proteome</keyword>
<evidence type="ECO:0000313" key="6">
    <source>
        <dbReference type="EMBL" id="SIM87883.1"/>
    </source>
</evidence>
<evidence type="ECO:0000256" key="5">
    <source>
        <dbReference type="HAMAP-Rule" id="MF_00629"/>
    </source>
</evidence>
<dbReference type="GO" id="GO:1990904">
    <property type="term" value="C:ribonucleoprotein complex"/>
    <property type="evidence" value="ECO:0007669"/>
    <property type="project" value="UniProtKB-KW"/>
</dbReference>
<evidence type="ECO:0000256" key="3">
    <source>
        <dbReference type="ARBA" id="ARBA00023274"/>
    </source>
</evidence>
<dbReference type="GO" id="GO:0005840">
    <property type="term" value="C:ribosome"/>
    <property type="evidence" value="ECO:0007669"/>
    <property type="project" value="UniProtKB-KW"/>
</dbReference>
<dbReference type="InterPro" id="IPR023626">
    <property type="entry name" value="Ribosomal_eL39_dom_sf"/>
</dbReference>
<sequence length="51" mass="6446">MSRNKETGRKIRLMRKVNQNRRVPGWVIMRTDRKVTQNPYRRHWRRNNLKL</sequence>
<comment type="similarity">
    <text evidence="1 5">Belongs to the eukaryotic ribosomal protein eL39 family.</text>
</comment>
<organism evidence="6 9">
    <name type="scientific">Cuniculiplasma divulgatum</name>
    <dbReference type="NCBI Taxonomy" id="1673428"/>
    <lineage>
        <taxon>Archaea</taxon>
        <taxon>Methanobacteriati</taxon>
        <taxon>Thermoplasmatota</taxon>
        <taxon>Thermoplasmata</taxon>
        <taxon>Thermoplasmatales</taxon>
        <taxon>Cuniculiplasmataceae</taxon>
        <taxon>Cuniculiplasma</taxon>
    </lineage>
</organism>
<reference evidence="6 9" key="1">
    <citation type="submission" date="2016-04" db="EMBL/GenBank/DDBJ databases">
        <authorList>
            <person name="Evans L.H."/>
            <person name="Alamgir A."/>
            <person name="Owens N."/>
            <person name="Weber N.D."/>
            <person name="Virtaneva K."/>
            <person name="Barbian K."/>
            <person name="Babar A."/>
            <person name="Rosenke K."/>
        </authorList>
    </citation>
    <scope>NUCLEOTIDE SEQUENCE [LARGE SCALE GENOMIC DNA]</scope>
    <source>
        <strain evidence="6">S5</strain>
        <strain evidence="9">S5(T) (JCM 30642 \VKM B-2941)</strain>
    </source>
</reference>
<dbReference type="InterPro" id="IPR020083">
    <property type="entry name" value="Ribosomal_eL39_CS"/>
</dbReference>
<dbReference type="RefSeq" id="WP_077076725.1">
    <property type="nucleotide sequence ID" value="NZ_LT671858.1"/>
</dbReference>
<dbReference type="Proteomes" id="UP000195607">
    <property type="component" value="Chromosome I"/>
</dbReference>
<reference evidence="8" key="3">
    <citation type="submission" date="2016-06" db="EMBL/GenBank/DDBJ databases">
        <authorList>
            <person name="Toshchakov V.S."/>
        </authorList>
    </citation>
    <scope>NUCLEOTIDE SEQUENCE [LARGE SCALE GENOMIC DNA]</scope>
    <source>
        <strain>PM4 (JCM 30641</strain>
        <strain evidence="8">\VKM B-2940)</strain>
    </source>
</reference>
<protein>
    <recommendedName>
        <fullName evidence="4 5">Large ribosomal subunit protein eL39</fullName>
    </recommendedName>
</protein>
<dbReference type="Gene3D" id="1.10.1620.10">
    <property type="entry name" value="Ribosomal protein L39e"/>
    <property type="match status" value="1"/>
</dbReference>